<name>A0A6H0XAQ9_9CAUD</name>
<dbReference type="GeneID" id="65059717"/>
<proteinExistence type="predicted"/>
<organism evidence="1 2">
    <name type="scientific">Escherichia phage vB_EcoM_IME537</name>
    <dbReference type="NCBI Taxonomy" id="2724310"/>
    <lineage>
        <taxon>Viruses</taxon>
        <taxon>Duplodnaviria</taxon>
        <taxon>Heunggongvirae</taxon>
        <taxon>Uroviricota</taxon>
        <taxon>Caudoviricetes</taxon>
        <taxon>Pantevenvirales</taxon>
        <taxon>Straboviridae</taxon>
        <taxon>Tevenvirinae</taxon>
        <taxon>Tequatrovirus</taxon>
        <taxon>Tequatrovirus ime537</taxon>
    </lineage>
</organism>
<protein>
    <submittedName>
        <fullName evidence="1">RNA metabolism moderator</fullName>
    </submittedName>
</protein>
<keyword evidence="2" id="KW-1185">Reference proteome</keyword>
<sequence length="143" mass="16706">MEGNLLMAIKFEVNKWYQFKNKQAQEKFIKYHTENGIYARRLGMEPFKVIDIDYLGRPTKIVTSTGRLALSSGKDILDEDFIWLSSNEAEFFDEVENPYQAAEEQEDPAPVTEPSEFPVMKVTIENNEQAWSLYQMLKAHFKE</sequence>
<dbReference type="RefSeq" id="YP_010071046.1">
    <property type="nucleotide sequence ID" value="NC_054921.1"/>
</dbReference>
<accession>A0A6H0XAQ9</accession>
<dbReference type="Proteomes" id="UP000502327">
    <property type="component" value="Segment"/>
</dbReference>
<dbReference type="EMBL" id="MT179807">
    <property type="protein sequence ID" value="QIW91355.1"/>
    <property type="molecule type" value="Genomic_DNA"/>
</dbReference>
<evidence type="ECO:0000313" key="2">
    <source>
        <dbReference type="Proteomes" id="UP000502327"/>
    </source>
</evidence>
<reference evidence="1 2" key="1">
    <citation type="submission" date="2020-03" db="EMBL/GenBank/DDBJ databases">
        <authorList>
            <person name="Wu Y."/>
            <person name="Qu Y."/>
        </authorList>
    </citation>
    <scope>NUCLEOTIDE SEQUENCE [LARGE SCALE GENOMIC DNA]</scope>
</reference>
<dbReference type="KEGG" id="vg:65059717"/>
<evidence type="ECO:0000313" key="1">
    <source>
        <dbReference type="EMBL" id="QIW91355.1"/>
    </source>
</evidence>